<feature type="compositionally biased region" description="Polar residues" evidence="1">
    <location>
        <begin position="1"/>
        <end position="14"/>
    </location>
</feature>
<accession>A0A0W0G4A2</accession>
<protein>
    <submittedName>
        <fullName evidence="2">Uncharacterized protein</fullName>
    </submittedName>
</protein>
<feature type="region of interest" description="Disordered" evidence="1">
    <location>
        <begin position="1"/>
        <end position="48"/>
    </location>
</feature>
<evidence type="ECO:0000313" key="2">
    <source>
        <dbReference type="EMBL" id="KTB43173.1"/>
    </source>
</evidence>
<sequence length="140" mass="14558">MANSQEVDPSTAQGQDDGENSTVHVDLSGPDHNGIADSDTPVTVNTSSRSEDLLAIATRDNLDRTGFFGNSGNSNEFANMLSGGDYDGDRAVIVFGDFEENTVLPTGAGDDGTGDDEAGDGSDDETLILGYVSEPFAPCF</sequence>
<organism evidence="2 3">
    <name type="scientific">Moniliophthora roreri</name>
    <name type="common">Frosty pod rot fungus</name>
    <name type="synonym">Monilia roreri</name>
    <dbReference type="NCBI Taxonomy" id="221103"/>
    <lineage>
        <taxon>Eukaryota</taxon>
        <taxon>Fungi</taxon>
        <taxon>Dikarya</taxon>
        <taxon>Basidiomycota</taxon>
        <taxon>Agaricomycotina</taxon>
        <taxon>Agaricomycetes</taxon>
        <taxon>Agaricomycetidae</taxon>
        <taxon>Agaricales</taxon>
        <taxon>Marasmiineae</taxon>
        <taxon>Marasmiaceae</taxon>
        <taxon>Moniliophthora</taxon>
    </lineage>
</organism>
<comment type="caution">
    <text evidence="2">The sequence shown here is derived from an EMBL/GenBank/DDBJ whole genome shotgun (WGS) entry which is preliminary data.</text>
</comment>
<gene>
    <name evidence="2" type="ORF">WG66_4235</name>
</gene>
<proteinExistence type="predicted"/>
<dbReference type="Proteomes" id="UP000054988">
    <property type="component" value="Unassembled WGS sequence"/>
</dbReference>
<name>A0A0W0G4A2_MONRR</name>
<feature type="compositionally biased region" description="Acidic residues" evidence="1">
    <location>
        <begin position="112"/>
        <end position="124"/>
    </location>
</feature>
<evidence type="ECO:0000256" key="1">
    <source>
        <dbReference type="SAM" id="MobiDB-lite"/>
    </source>
</evidence>
<feature type="region of interest" description="Disordered" evidence="1">
    <location>
        <begin position="102"/>
        <end position="124"/>
    </location>
</feature>
<dbReference type="AlphaFoldDB" id="A0A0W0G4A2"/>
<dbReference type="EMBL" id="LATX01001233">
    <property type="protein sequence ID" value="KTB43173.1"/>
    <property type="molecule type" value="Genomic_DNA"/>
</dbReference>
<reference evidence="2 3" key="1">
    <citation type="submission" date="2015-12" db="EMBL/GenBank/DDBJ databases">
        <title>Draft genome sequence of Moniliophthora roreri, the causal agent of frosty pod rot of cacao.</title>
        <authorList>
            <person name="Aime M.C."/>
            <person name="Diaz-Valderrama J.R."/>
            <person name="Kijpornyongpan T."/>
            <person name="Phillips-Mora W."/>
        </authorList>
    </citation>
    <scope>NUCLEOTIDE SEQUENCE [LARGE SCALE GENOMIC DNA]</scope>
    <source>
        <strain evidence="2 3">MCA 2952</strain>
    </source>
</reference>
<evidence type="ECO:0000313" key="3">
    <source>
        <dbReference type="Proteomes" id="UP000054988"/>
    </source>
</evidence>